<feature type="compositionally biased region" description="Basic residues" evidence="1">
    <location>
        <begin position="14"/>
        <end position="24"/>
    </location>
</feature>
<dbReference type="AlphaFoldDB" id="A0A1I8BBT8"/>
<dbReference type="WBParaSite" id="MhA1_Contig178.frz3.gene4">
    <property type="protein sequence ID" value="MhA1_Contig178.frz3.gene4"/>
    <property type="gene ID" value="MhA1_Contig178.frz3.gene4"/>
</dbReference>
<evidence type="ECO:0000256" key="1">
    <source>
        <dbReference type="SAM" id="MobiDB-lite"/>
    </source>
</evidence>
<sequence length="73" mass="8256">MLQTDFYKSEGGSGRKRNKIKKRRTEGGSGMLNAEIEKEKINEEVIFDQQLQIPGKPGICQENGLFAKEKAKE</sequence>
<feature type="region of interest" description="Disordered" evidence="1">
    <location>
        <begin position="1"/>
        <end position="34"/>
    </location>
</feature>
<evidence type="ECO:0000313" key="2">
    <source>
        <dbReference type="Proteomes" id="UP000095281"/>
    </source>
</evidence>
<keyword evidence="2" id="KW-1185">Reference proteome</keyword>
<dbReference type="Proteomes" id="UP000095281">
    <property type="component" value="Unplaced"/>
</dbReference>
<accession>A0A1I8BBT8</accession>
<evidence type="ECO:0000313" key="3">
    <source>
        <dbReference type="WBParaSite" id="MhA1_Contig178.frz3.gene4"/>
    </source>
</evidence>
<proteinExistence type="predicted"/>
<protein>
    <submittedName>
        <fullName evidence="3">Uncharacterized protein</fullName>
    </submittedName>
</protein>
<organism evidence="2 3">
    <name type="scientific">Meloidogyne hapla</name>
    <name type="common">Root-knot nematode worm</name>
    <dbReference type="NCBI Taxonomy" id="6305"/>
    <lineage>
        <taxon>Eukaryota</taxon>
        <taxon>Metazoa</taxon>
        <taxon>Ecdysozoa</taxon>
        <taxon>Nematoda</taxon>
        <taxon>Chromadorea</taxon>
        <taxon>Rhabditida</taxon>
        <taxon>Tylenchina</taxon>
        <taxon>Tylenchomorpha</taxon>
        <taxon>Tylenchoidea</taxon>
        <taxon>Meloidogynidae</taxon>
        <taxon>Meloidogyninae</taxon>
        <taxon>Meloidogyne</taxon>
    </lineage>
</organism>
<reference evidence="3" key="1">
    <citation type="submission" date="2016-11" db="UniProtKB">
        <authorList>
            <consortium name="WormBaseParasite"/>
        </authorList>
    </citation>
    <scope>IDENTIFICATION</scope>
</reference>
<name>A0A1I8BBT8_MELHA</name>